<dbReference type="SUPFAM" id="SSF58104">
    <property type="entry name" value="Methyl-accepting chemotaxis protein (MCP) signaling domain"/>
    <property type="match status" value="1"/>
</dbReference>
<dbReference type="GO" id="GO:0004888">
    <property type="term" value="F:transmembrane signaling receptor activity"/>
    <property type="evidence" value="ECO:0007669"/>
    <property type="project" value="TreeGrafter"/>
</dbReference>
<dbReference type="PANTHER" id="PTHR43531:SF11">
    <property type="entry name" value="METHYL-ACCEPTING CHEMOTAXIS PROTEIN 3"/>
    <property type="match status" value="1"/>
</dbReference>
<dbReference type="Gene3D" id="6.10.340.10">
    <property type="match status" value="1"/>
</dbReference>
<dbReference type="GO" id="GO:0007165">
    <property type="term" value="P:signal transduction"/>
    <property type="evidence" value="ECO:0007669"/>
    <property type="project" value="UniProtKB-KW"/>
</dbReference>
<dbReference type="EMBL" id="CP001698">
    <property type="protein sequence ID" value="ADN02477.1"/>
    <property type="molecule type" value="Genomic_DNA"/>
</dbReference>
<keyword evidence="4" id="KW-0175">Coiled coil</keyword>
<feature type="domain" description="HAMP" evidence="7">
    <location>
        <begin position="229"/>
        <end position="282"/>
    </location>
</feature>
<organism evidence="8 9">
    <name type="scientific">Winmispira thermophila (strain ATCC 49972 / DSM 6192 / RI 19.B1)</name>
    <name type="common">Spirochaeta thermophila</name>
    <dbReference type="NCBI Taxonomy" id="665571"/>
    <lineage>
        <taxon>Bacteria</taxon>
        <taxon>Pseudomonadati</taxon>
        <taxon>Spirochaetota</taxon>
        <taxon>Spirochaetia</taxon>
        <taxon>Winmispirales</taxon>
        <taxon>Winmispiraceae</taxon>
        <taxon>Winmispira</taxon>
    </lineage>
</organism>
<reference evidence="8 9" key="2">
    <citation type="journal article" date="2010" name="J. Bacteriol.">
        <title>Genome sequence of the polysaccharide-degrading, thermophilic anaerobe Spirochaeta thermophila DSM 6192.</title>
        <authorList>
            <person name="Angelov A."/>
            <person name="Liebl S."/>
            <person name="Ballschmiter M."/>
            <person name="Bomeke M."/>
            <person name="Lehmann R."/>
            <person name="Liesegang H."/>
            <person name="Daniel R."/>
            <person name="Liebl W."/>
        </authorList>
    </citation>
    <scope>NUCLEOTIDE SEQUENCE [LARGE SCALE GENOMIC DNA]</scope>
    <source>
        <strain evidence="9">ATCC 49972 / DSM 6192 / RI 19.B1</strain>
    </source>
</reference>
<dbReference type="AlphaFoldDB" id="E0RTV2"/>
<protein>
    <recommendedName>
        <fullName evidence="10">Methyl-accepting chemotaxis sensory transducer</fullName>
    </recommendedName>
</protein>
<evidence type="ECO:0000259" key="6">
    <source>
        <dbReference type="PROSITE" id="PS50111"/>
    </source>
</evidence>
<feature type="transmembrane region" description="Helical" evidence="5">
    <location>
        <begin position="7"/>
        <end position="28"/>
    </location>
</feature>
<comment type="similarity">
    <text evidence="2">Belongs to the methyl-accepting chemotaxis (MCP) protein family.</text>
</comment>
<dbReference type="InterPro" id="IPR051310">
    <property type="entry name" value="MCP_chemotaxis"/>
</dbReference>
<accession>E0RTV2</accession>
<feature type="coiled-coil region" evidence="4">
    <location>
        <begin position="337"/>
        <end position="364"/>
    </location>
</feature>
<keyword evidence="5" id="KW-0812">Transmembrane</keyword>
<keyword evidence="3" id="KW-0807">Transducer</keyword>
<keyword evidence="5" id="KW-1133">Transmembrane helix</keyword>
<feature type="transmembrane region" description="Helical" evidence="5">
    <location>
        <begin position="205"/>
        <end position="225"/>
    </location>
</feature>
<evidence type="ECO:0000256" key="3">
    <source>
        <dbReference type="PROSITE-ProRule" id="PRU00284"/>
    </source>
</evidence>
<evidence type="ECO:0000256" key="1">
    <source>
        <dbReference type="ARBA" id="ARBA00022500"/>
    </source>
</evidence>
<dbReference type="Gene3D" id="1.10.287.950">
    <property type="entry name" value="Methyl-accepting chemotaxis protein"/>
    <property type="match status" value="1"/>
</dbReference>
<dbReference type="PROSITE" id="PS50111">
    <property type="entry name" value="CHEMOTAXIS_TRANSDUC_2"/>
    <property type="match status" value="1"/>
</dbReference>
<dbReference type="SMART" id="SM00283">
    <property type="entry name" value="MA"/>
    <property type="match status" value="1"/>
</dbReference>
<dbReference type="PANTHER" id="PTHR43531">
    <property type="entry name" value="PROTEIN ICFG"/>
    <property type="match status" value="1"/>
</dbReference>
<dbReference type="InterPro" id="IPR004089">
    <property type="entry name" value="MCPsignal_dom"/>
</dbReference>
<keyword evidence="1" id="KW-0145">Chemotaxis</keyword>
<keyword evidence="5" id="KW-0472">Membrane</keyword>
<sequence length="622" mass="69457">MKIRTRLLLLVNSVIVLFVSTVALYFFLLAPFQVMRREQEVLVRAETSLRNLRYVVNRLDTLAFNRGRELLRGAMDVLSREFAEVAGIREIRRRGAALSDALATIEELQELNDRNLTGFRRLYESLYEYAAEVYGNPSPVIPRRFYSDTAILRGKEERYAEALKTLELFYTVGETLSSSLDSSLAVFEEQKAFINEALDRTEQRALLVTGGFLVLLFFVAFLLSLRTGRGLSRATERVVAGLSTLGTGDLSVRFKVEKVKDEFQQVMEGMNRFVGALSRVIASLRETVRLNREAGDLLFHGTQIADARVKRIGEELSTVLGEVEELERVAGATSDAARGISQQIDRLEEQVRSQTAMVEQSSSAIEEIIASLRGVASLAERDNAVALRLEGETREAREVVFAVGERIEQLGQWMDRVQRMVDVIKDVGDRTNILAMNAAIEAARAGEAGRGFSVVAQEIRKLAETATREAEGIHRGVLEMMDELRQIQEGSGRMLAAFGVMEGHIGEVSASFHEMHERIRESAAGSREILEAVEELRTASGLIKESSQVLSGQRDVVREGSERLRRVAAGVREAMHRIAGESEELTRVADETALTAERLNRAGEVLEREMGYFSISEEVIQY</sequence>
<dbReference type="HOGENOM" id="CLU_000445_107_18_12"/>
<dbReference type="PROSITE" id="PS50885">
    <property type="entry name" value="HAMP"/>
    <property type="match status" value="1"/>
</dbReference>
<dbReference type="Proteomes" id="UP000001296">
    <property type="component" value="Chromosome"/>
</dbReference>
<evidence type="ECO:0000313" key="9">
    <source>
        <dbReference type="Proteomes" id="UP000001296"/>
    </source>
</evidence>
<feature type="domain" description="Methyl-accepting transducer" evidence="6">
    <location>
        <begin position="329"/>
        <end position="551"/>
    </location>
</feature>
<dbReference type="GO" id="GO:0005886">
    <property type="term" value="C:plasma membrane"/>
    <property type="evidence" value="ECO:0007669"/>
    <property type="project" value="TreeGrafter"/>
</dbReference>
<evidence type="ECO:0008006" key="10">
    <source>
        <dbReference type="Google" id="ProtNLM"/>
    </source>
</evidence>
<dbReference type="eggNOG" id="COG0840">
    <property type="taxonomic scope" value="Bacteria"/>
</dbReference>
<dbReference type="Pfam" id="PF00015">
    <property type="entry name" value="MCPsignal"/>
    <property type="match status" value="1"/>
</dbReference>
<evidence type="ECO:0000259" key="7">
    <source>
        <dbReference type="PROSITE" id="PS50885"/>
    </source>
</evidence>
<evidence type="ECO:0000256" key="4">
    <source>
        <dbReference type="SAM" id="Coils"/>
    </source>
</evidence>
<dbReference type="RefSeq" id="WP_013314317.1">
    <property type="nucleotide sequence ID" value="NC_014484.1"/>
</dbReference>
<dbReference type="GO" id="GO:0006935">
    <property type="term" value="P:chemotaxis"/>
    <property type="evidence" value="ECO:0007669"/>
    <property type="project" value="UniProtKB-KW"/>
</dbReference>
<evidence type="ECO:0000313" key="8">
    <source>
        <dbReference type="EMBL" id="ADN02477.1"/>
    </source>
</evidence>
<dbReference type="InterPro" id="IPR003660">
    <property type="entry name" value="HAMP_dom"/>
</dbReference>
<dbReference type="KEGG" id="sta:STHERM_c15370"/>
<gene>
    <name evidence="8" type="ordered locus">STHERM_c15370</name>
</gene>
<dbReference type="PaxDb" id="665571-STHERM_c15370"/>
<evidence type="ECO:0000256" key="5">
    <source>
        <dbReference type="SAM" id="Phobius"/>
    </source>
</evidence>
<evidence type="ECO:0000256" key="2">
    <source>
        <dbReference type="ARBA" id="ARBA00029447"/>
    </source>
</evidence>
<dbReference type="SMART" id="SM00304">
    <property type="entry name" value="HAMP"/>
    <property type="match status" value="2"/>
</dbReference>
<reference key="1">
    <citation type="submission" date="2009-08" db="EMBL/GenBank/DDBJ databases">
        <title>The genome sequence of Spirochaeta thermophila DSM6192.</title>
        <authorList>
            <person name="Angelov A."/>
            <person name="Mientus M."/>
            <person name="Wittenberg S."/>
            <person name="Lehmann R."/>
            <person name="Liesegang H."/>
            <person name="Daniel R."/>
            <person name="Liebl W."/>
        </authorList>
    </citation>
    <scope>NUCLEOTIDE SEQUENCE</scope>
    <source>
        <strain>DSM 6192</strain>
    </source>
</reference>
<proteinExistence type="inferred from homology"/>
<name>E0RTV2_WINT6</name>